<reference evidence="2" key="1">
    <citation type="submission" date="2023-06" db="EMBL/GenBank/DDBJ databases">
        <authorList>
            <person name="Kurt Z."/>
        </authorList>
    </citation>
    <scope>NUCLEOTIDE SEQUENCE</scope>
</reference>
<protein>
    <submittedName>
        <fullName evidence="3">Hypothetical_protein</fullName>
    </submittedName>
</protein>
<dbReference type="AlphaFoldDB" id="A0AA86NQ47"/>
<accession>A0AA86NQ47</accession>
<feature type="transmembrane region" description="Helical" evidence="1">
    <location>
        <begin position="160"/>
        <end position="178"/>
    </location>
</feature>
<gene>
    <name evidence="2" type="ORF">HINF_LOCUS11413</name>
    <name evidence="3" type="ORF">HINF_LOCUS40356</name>
</gene>
<evidence type="ECO:0000313" key="4">
    <source>
        <dbReference type="Proteomes" id="UP001642409"/>
    </source>
</evidence>
<reference evidence="3 4" key="2">
    <citation type="submission" date="2024-07" db="EMBL/GenBank/DDBJ databases">
        <authorList>
            <person name="Akdeniz Z."/>
        </authorList>
    </citation>
    <scope>NUCLEOTIDE SEQUENCE [LARGE SCALE GENOMIC DNA]</scope>
</reference>
<evidence type="ECO:0000313" key="2">
    <source>
        <dbReference type="EMBL" id="CAI9923768.1"/>
    </source>
</evidence>
<keyword evidence="1" id="KW-0812">Transmembrane</keyword>
<keyword evidence="1" id="KW-1133">Transmembrane helix</keyword>
<dbReference type="EMBL" id="CATOUU010000295">
    <property type="protein sequence ID" value="CAI9923768.1"/>
    <property type="molecule type" value="Genomic_DNA"/>
</dbReference>
<name>A0AA86NQ47_9EUKA</name>
<organism evidence="2">
    <name type="scientific">Hexamita inflata</name>
    <dbReference type="NCBI Taxonomy" id="28002"/>
    <lineage>
        <taxon>Eukaryota</taxon>
        <taxon>Metamonada</taxon>
        <taxon>Diplomonadida</taxon>
        <taxon>Hexamitidae</taxon>
        <taxon>Hexamitinae</taxon>
        <taxon>Hexamita</taxon>
    </lineage>
</organism>
<proteinExistence type="predicted"/>
<dbReference type="EMBL" id="CAXDID020000159">
    <property type="protein sequence ID" value="CAL6044021.1"/>
    <property type="molecule type" value="Genomic_DNA"/>
</dbReference>
<sequence>MFSSSMSLNSAENLSVKERQRIASKNYRERQKLAQNFTTNEIDAVREENNQIRAQNSVLNVQIINRFDKIQREIQQLSNVVQLLLSLCKQNDQIDQTENNQQINNQERYAQNLQTKNDQTGQDDRFQSQNQFQAANFENSQLLPDPEFQTDFYSFSTDHGLLFITIFFILFALPLLFTPKAKIVSSFKFTPFKVETREIGTDTGLDLIKNEVNAFFTIGEICNGICKSFQDIQ</sequence>
<comment type="caution">
    <text evidence="2">The sequence shown here is derived from an EMBL/GenBank/DDBJ whole genome shotgun (WGS) entry which is preliminary data.</text>
</comment>
<evidence type="ECO:0000313" key="3">
    <source>
        <dbReference type="EMBL" id="CAL6044021.1"/>
    </source>
</evidence>
<keyword evidence="1" id="KW-0472">Membrane</keyword>
<dbReference type="CDD" id="cd14686">
    <property type="entry name" value="bZIP"/>
    <property type="match status" value="1"/>
</dbReference>
<evidence type="ECO:0000256" key="1">
    <source>
        <dbReference type="SAM" id="Phobius"/>
    </source>
</evidence>
<keyword evidence="4" id="KW-1185">Reference proteome</keyword>
<dbReference type="Proteomes" id="UP001642409">
    <property type="component" value="Unassembled WGS sequence"/>
</dbReference>